<dbReference type="AlphaFoldDB" id="A0AAU8CUF2"/>
<proteinExistence type="predicted"/>
<organism evidence="1">
    <name type="scientific">Mesorhizobium sp. WSM2240</name>
    <dbReference type="NCBI Taxonomy" id="3228851"/>
    <lineage>
        <taxon>Bacteria</taxon>
        <taxon>Pseudomonadati</taxon>
        <taxon>Pseudomonadota</taxon>
        <taxon>Alphaproteobacteria</taxon>
        <taxon>Hyphomicrobiales</taxon>
        <taxon>Phyllobacteriaceae</taxon>
        <taxon>Mesorhizobium</taxon>
    </lineage>
</organism>
<sequence>MSLELSEERPIAATHQVAAASDGATDLIAKMAALMRLILFDTRSPEQAYGDLLMGCPCK</sequence>
<reference evidence="1" key="1">
    <citation type="submission" date="2024-06" db="EMBL/GenBank/DDBJ databases">
        <title>Mesorhizobium karijinii sp. nov., a symbiont of the iconic Swainsona formosa from arid Australia.</title>
        <authorList>
            <person name="Hill Y.J."/>
            <person name="Watkin E.L.J."/>
            <person name="O'Hara G.W."/>
            <person name="Terpolilli J."/>
            <person name="Tye M.L."/>
            <person name="Kohlmeier M.G."/>
        </authorList>
    </citation>
    <scope>NUCLEOTIDE SEQUENCE</scope>
    <source>
        <strain evidence="1">WSM2240</strain>
    </source>
</reference>
<accession>A0AAU8CUF2</accession>
<dbReference type="RefSeq" id="WP_353642638.1">
    <property type="nucleotide sequence ID" value="NZ_CP159253.1"/>
</dbReference>
<dbReference type="EMBL" id="CP159253">
    <property type="protein sequence ID" value="XCG49832.1"/>
    <property type="molecule type" value="Genomic_DNA"/>
</dbReference>
<protein>
    <submittedName>
        <fullName evidence="1">Uncharacterized protein</fullName>
    </submittedName>
</protein>
<gene>
    <name evidence="1" type="ORF">ABVK50_04620</name>
</gene>
<name>A0AAU8CUF2_9HYPH</name>
<evidence type="ECO:0000313" key="1">
    <source>
        <dbReference type="EMBL" id="XCG49832.1"/>
    </source>
</evidence>